<dbReference type="AlphaFoldDB" id="A0A3M7S2W9"/>
<evidence type="ECO:0000313" key="1">
    <source>
        <dbReference type="EMBL" id="RNA30134.1"/>
    </source>
</evidence>
<name>A0A3M7S2W9_BRAPC</name>
<proteinExistence type="predicted"/>
<dbReference type="EMBL" id="REGN01002122">
    <property type="protein sequence ID" value="RNA30134.1"/>
    <property type="molecule type" value="Genomic_DNA"/>
</dbReference>
<comment type="caution">
    <text evidence="1">The sequence shown here is derived from an EMBL/GenBank/DDBJ whole genome shotgun (WGS) entry which is preliminary data.</text>
</comment>
<dbReference type="Proteomes" id="UP000276133">
    <property type="component" value="Unassembled WGS sequence"/>
</dbReference>
<reference evidence="1 2" key="1">
    <citation type="journal article" date="2018" name="Sci. Rep.">
        <title>Genomic signatures of local adaptation to the degree of environmental predictability in rotifers.</title>
        <authorList>
            <person name="Franch-Gras L."/>
            <person name="Hahn C."/>
            <person name="Garcia-Roger E.M."/>
            <person name="Carmona M.J."/>
            <person name="Serra M."/>
            <person name="Gomez A."/>
        </authorList>
    </citation>
    <scope>NUCLEOTIDE SEQUENCE [LARGE SCALE GENOMIC DNA]</scope>
    <source>
        <strain evidence="1">HYR1</strain>
    </source>
</reference>
<organism evidence="1 2">
    <name type="scientific">Brachionus plicatilis</name>
    <name type="common">Marine rotifer</name>
    <name type="synonym">Brachionus muelleri</name>
    <dbReference type="NCBI Taxonomy" id="10195"/>
    <lineage>
        <taxon>Eukaryota</taxon>
        <taxon>Metazoa</taxon>
        <taxon>Spiralia</taxon>
        <taxon>Gnathifera</taxon>
        <taxon>Rotifera</taxon>
        <taxon>Eurotatoria</taxon>
        <taxon>Monogononta</taxon>
        <taxon>Pseudotrocha</taxon>
        <taxon>Ploima</taxon>
        <taxon>Brachionidae</taxon>
        <taxon>Brachionus</taxon>
    </lineage>
</organism>
<sequence>MKIVNDASVVVVDVDCKVDEGEPVDDGENTSHTSRLVQIKVFSNEFIKKCRHKSCSKITQYCCNL</sequence>
<gene>
    <name evidence="1" type="ORF">BpHYR1_005482</name>
</gene>
<accession>A0A3M7S2W9</accession>
<keyword evidence="2" id="KW-1185">Reference proteome</keyword>
<evidence type="ECO:0000313" key="2">
    <source>
        <dbReference type="Proteomes" id="UP000276133"/>
    </source>
</evidence>
<protein>
    <submittedName>
        <fullName evidence="1">Uncharacterized protein</fullName>
    </submittedName>
</protein>